<dbReference type="AlphaFoldDB" id="A0A0F6YKD6"/>
<feature type="coiled-coil region" evidence="1">
    <location>
        <begin position="157"/>
        <end position="184"/>
    </location>
</feature>
<sequence length="291" mass="32061">MTARLQVPTRDLPDWLRRLPRSRVVMEACTQSPAIARASQAANHETVVVPGQLVRALGVGARGIKTDDRDAEVLARASVRSEELPSVHLRTDVARSRKQLVSARAVLVKSRTQLSLFIKTWLRGQLLNIESRASSPKFPEAVRRLALDHVGGLPMELEVLLTSYESLTEQIHKLDEELEQLAEQDPISKLLMTMPGIGAIAATMFAAHVDDVSRFESGEQLASYLGLVPGEATTGGKVVRTSTIKAGPKQLRSQMVQSAWTLRRVRPNDPIVLWARRSRTSAANASRSRGR</sequence>
<dbReference type="GO" id="GO:0004803">
    <property type="term" value="F:transposase activity"/>
    <property type="evidence" value="ECO:0007669"/>
    <property type="project" value="InterPro"/>
</dbReference>
<dbReference type="InterPro" id="IPR003346">
    <property type="entry name" value="Transposase_20"/>
</dbReference>
<dbReference type="InterPro" id="IPR047650">
    <property type="entry name" value="Transpos_IS110"/>
</dbReference>
<name>A0A0F6YKD6_9BACT</name>
<dbReference type="NCBIfam" id="NF033542">
    <property type="entry name" value="transpos_IS110"/>
    <property type="match status" value="1"/>
</dbReference>
<organism evidence="4 5">
    <name type="scientific">Sandaracinus amylolyticus</name>
    <dbReference type="NCBI Taxonomy" id="927083"/>
    <lineage>
        <taxon>Bacteria</taxon>
        <taxon>Pseudomonadati</taxon>
        <taxon>Myxococcota</taxon>
        <taxon>Polyangia</taxon>
        <taxon>Polyangiales</taxon>
        <taxon>Sandaracinaceae</taxon>
        <taxon>Sandaracinus</taxon>
    </lineage>
</organism>
<dbReference type="GO" id="GO:0006313">
    <property type="term" value="P:DNA transposition"/>
    <property type="evidence" value="ECO:0007669"/>
    <property type="project" value="InterPro"/>
</dbReference>
<feature type="domain" description="Transposase IS116/IS110/IS902 C-terminal" evidence="3">
    <location>
        <begin position="189"/>
        <end position="267"/>
    </location>
</feature>
<evidence type="ECO:0000313" key="5">
    <source>
        <dbReference type="Proteomes" id="UP000034883"/>
    </source>
</evidence>
<keyword evidence="5" id="KW-1185">Reference proteome</keyword>
<protein>
    <submittedName>
        <fullName evidence="4">Mobile element protein</fullName>
    </submittedName>
</protein>
<reference evidence="4 5" key="1">
    <citation type="submission" date="2015-03" db="EMBL/GenBank/DDBJ databases">
        <title>Genome assembly of Sandaracinus amylolyticus DSM 53668.</title>
        <authorList>
            <person name="Sharma G."/>
            <person name="Subramanian S."/>
        </authorList>
    </citation>
    <scope>NUCLEOTIDE SEQUENCE [LARGE SCALE GENOMIC DNA]</scope>
    <source>
        <strain evidence="4 5">DSM 53668</strain>
    </source>
</reference>
<accession>A0A0F6YKD6</accession>
<dbReference type="Pfam" id="PF02371">
    <property type="entry name" value="Transposase_20"/>
    <property type="match status" value="1"/>
</dbReference>
<proteinExistence type="predicted"/>
<gene>
    <name evidence="4" type="ORF">DB32_004294</name>
</gene>
<dbReference type="Proteomes" id="UP000034883">
    <property type="component" value="Chromosome"/>
</dbReference>
<evidence type="ECO:0000256" key="1">
    <source>
        <dbReference type="SAM" id="Coils"/>
    </source>
</evidence>
<evidence type="ECO:0000259" key="3">
    <source>
        <dbReference type="Pfam" id="PF02371"/>
    </source>
</evidence>
<dbReference type="GO" id="GO:0003677">
    <property type="term" value="F:DNA binding"/>
    <property type="evidence" value="ECO:0007669"/>
    <property type="project" value="InterPro"/>
</dbReference>
<dbReference type="STRING" id="927083.DB32_004294"/>
<dbReference type="PANTHER" id="PTHR33055:SF3">
    <property type="entry name" value="PUTATIVE TRANSPOSASE FOR IS117-RELATED"/>
    <property type="match status" value="1"/>
</dbReference>
<keyword evidence="1" id="KW-0175">Coiled coil</keyword>
<dbReference type="EMBL" id="CP011125">
    <property type="protein sequence ID" value="AKF07145.1"/>
    <property type="molecule type" value="Genomic_DNA"/>
</dbReference>
<feature type="domain" description="Transposase IS110-like N-terminal" evidence="2">
    <location>
        <begin position="12"/>
        <end position="122"/>
    </location>
</feature>
<dbReference type="InterPro" id="IPR002525">
    <property type="entry name" value="Transp_IS110-like_N"/>
</dbReference>
<dbReference type="KEGG" id="samy:DB32_004294"/>
<evidence type="ECO:0000313" key="4">
    <source>
        <dbReference type="EMBL" id="AKF07145.1"/>
    </source>
</evidence>
<evidence type="ECO:0000259" key="2">
    <source>
        <dbReference type="Pfam" id="PF01548"/>
    </source>
</evidence>
<dbReference type="PANTHER" id="PTHR33055">
    <property type="entry name" value="TRANSPOSASE FOR INSERTION SEQUENCE ELEMENT IS1111A"/>
    <property type="match status" value="1"/>
</dbReference>
<dbReference type="Pfam" id="PF01548">
    <property type="entry name" value="DEDD_Tnp_IS110"/>
    <property type="match status" value="1"/>
</dbReference>